<feature type="region of interest" description="Disordered" evidence="1">
    <location>
        <begin position="451"/>
        <end position="560"/>
    </location>
</feature>
<dbReference type="PANTHER" id="PTHR40903">
    <property type="entry name" value="GLYCINE-RICH CELL WALL STRUCTURAL PROTEIN 1-LIKE"/>
    <property type="match status" value="1"/>
</dbReference>
<evidence type="ECO:0008006" key="4">
    <source>
        <dbReference type="Google" id="ProtNLM"/>
    </source>
</evidence>
<feature type="compositionally biased region" description="Gly residues" evidence="1">
    <location>
        <begin position="472"/>
        <end position="488"/>
    </location>
</feature>
<dbReference type="EMBL" id="JAVDYF010000001">
    <property type="protein sequence ID" value="MDR7356273.1"/>
    <property type="molecule type" value="Genomic_DNA"/>
</dbReference>
<dbReference type="PANTHER" id="PTHR40903:SF1">
    <property type="entry name" value="HYPHALLY REGULATED CELL WALL PROTEIN 3"/>
    <property type="match status" value="1"/>
</dbReference>
<reference evidence="2 3" key="1">
    <citation type="submission" date="2023-07" db="EMBL/GenBank/DDBJ databases">
        <title>Sequencing the genomes of 1000 actinobacteria strains.</title>
        <authorList>
            <person name="Klenk H.-P."/>
        </authorList>
    </citation>
    <scope>NUCLEOTIDE SEQUENCE [LARGE SCALE GENOMIC DNA]</scope>
    <source>
        <strain evidence="2 3">DSM 44508</strain>
    </source>
</reference>
<evidence type="ECO:0000313" key="2">
    <source>
        <dbReference type="EMBL" id="MDR7356273.1"/>
    </source>
</evidence>
<feature type="compositionally biased region" description="Basic residues" evidence="1">
    <location>
        <begin position="544"/>
        <end position="556"/>
    </location>
</feature>
<accession>A0ABU2BCE1</accession>
<feature type="compositionally biased region" description="Gly residues" evidence="1">
    <location>
        <begin position="509"/>
        <end position="521"/>
    </location>
</feature>
<feature type="compositionally biased region" description="Gly residues" evidence="1">
    <location>
        <begin position="451"/>
        <end position="463"/>
    </location>
</feature>
<protein>
    <recommendedName>
        <fullName evidence="4">PPE family protein</fullName>
    </recommendedName>
</protein>
<evidence type="ECO:0000313" key="3">
    <source>
        <dbReference type="Proteomes" id="UP001183619"/>
    </source>
</evidence>
<feature type="region of interest" description="Disordered" evidence="1">
    <location>
        <begin position="392"/>
        <end position="429"/>
    </location>
</feature>
<feature type="compositionally biased region" description="Low complexity" evidence="1">
    <location>
        <begin position="493"/>
        <end position="508"/>
    </location>
</feature>
<dbReference type="RefSeq" id="WP_310129375.1">
    <property type="nucleotide sequence ID" value="NZ_JAVDYF010000001.1"/>
</dbReference>
<comment type="caution">
    <text evidence="2">The sequence shown here is derived from an EMBL/GenBank/DDBJ whole genome shotgun (WGS) entry which is preliminary data.</text>
</comment>
<sequence length="598" mass="60567">MTLFMDKQQIIDSVHTLEQLSKESGNAALYSARNPLDGGFSSVSGLDQLGEQHGRVLHGGAGSAFDMLTAFERQVKWLEENLYANYYSLSGMNRFATDEFDRILEETGVPMFPRVYFPTRPDLGFEGFNFPPPVVNQAASLEQLASALASTNNAAAIEAADLWATLARDATAISDRLNSVASELIAANKGTPFEKANTAITTMAQSGMNFAQNAALMAQSTTALSAIAPGFAPQVTAAVAKVNALRTTQGGIVVAQQAEQLFLQGFRTALATAATAAMPVTRHLMEPAPAGAGGGSTNEATSTITTTNWVQNTQQAARELDLEPHELAERVLDQVATQQSALGLDPATINPLNAHQHPTTHGGVGNATGWGAGAGAGYGGGSYAGGTAQSHITGGNTQHHRVSHTMPHQSGSNHVGGTNTTTGTGTGGGRGTGAGAGGYGAGVGGYGAGAGAGGSHRSGGSHTGRGHNPTGTGTGTGSGTGSGSGGGSHRGHSPYNNGQGTGNNPNTGAGSGGAGGSGGRGSTMAGGAPMGGAGGAGGGQQANNRKRTTNRTRRTAVKGVLQQAERDKNLLDLLGEAPKVVPRVIGADVFKPRHERDK</sequence>
<evidence type="ECO:0000256" key="1">
    <source>
        <dbReference type="SAM" id="MobiDB-lite"/>
    </source>
</evidence>
<name>A0ABU2BCE1_9CORY</name>
<feature type="compositionally biased region" description="Low complexity" evidence="1">
    <location>
        <begin position="410"/>
        <end position="423"/>
    </location>
</feature>
<organism evidence="2 3">
    <name type="scientific">Corynebacterium felinum</name>
    <dbReference type="NCBI Taxonomy" id="131318"/>
    <lineage>
        <taxon>Bacteria</taxon>
        <taxon>Bacillati</taxon>
        <taxon>Actinomycetota</taxon>
        <taxon>Actinomycetes</taxon>
        <taxon>Mycobacteriales</taxon>
        <taxon>Corynebacteriaceae</taxon>
        <taxon>Corynebacterium</taxon>
    </lineage>
</organism>
<proteinExistence type="predicted"/>
<gene>
    <name evidence="2" type="ORF">J2S37_002811</name>
</gene>
<feature type="compositionally biased region" description="Gly residues" evidence="1">
    <location>
        <begin position="528"/>
        <end position="540"/>
    </location>
</feature>
<dbReference type="Proteomes" id="UP001183619">
    <property type="component" value="Unassembled WGS sequence"/>
</dbReference>
<keyword evidence="3" id="KW-1185">Reference proteome</keyword>